<sequence length="1121" mass="125976">MKRITFYLLIFLMVYACKKDNATKIKQTQPIVEELEDLFTVLPPEKTGIFFLNELKENLSNNGLYYEYYYNGGGVAVADFNNDGLIDIYFVNSTTSNKLYLNIGDMRFNDITKLANAGGGYGFGTGVTLVDINNDGLMDIYYCKSGKLKDPNKRRNVLLINLGIGDDGKPKFEDQAQQYGLDIPDFTTQATFFDYDKDGDLDMFLLNHGIDTYDENNLKNLITQKSDHRGNRLYKNSNGKFIDVTDEAQIINTMIGYGLGVAVADLNNDGWPDVYVGNDFSEKDFLYINNQNGTFREASLEAFKHISNFSMGNDIADINNDGLLDIMAVDMMAEDNFSQKTSMSGMAPEKFYKNSSLGLHHQYMYNTLQLNNGVNKETNTPMFSDIAQISGVSSTDWSWAPLFFDMNNDGNKDLFISNGIKGDFRNNDFVNYRKEKQAEVIKNQSVEPKSYITDILSKMPSRKKKNYFYVNNGDLTFKKLDIKHNTTNSNGAAYADFNNDGAIDIVVNNSSGLSFIYKNNATLNNYLKVKLKGTKQNLNALGARIELYSKSTQQTIENHFTRGFQSAMADAIHFGIKQDNIIDSLKVIWNDNTYHVIKNIKPNQTITVSYENENVLETKLVKASEGVFTDITEKSGINFKHEENNFNDFEKEVLLPHRMSQLGPALAVADVNNDGLDDFFIGGAKNQKSELYIQTSSGTFNKNINVFASDKKHEDVGAVFFDADNDGDKDLYVISGGTELKPNDNYYLDRFYENKGDGHFIKNTSAIPNITSSGLRVSPSDFDNDGDIDLFIGGRIKPGFYGRPVNSYLLENISKDGTISFKDATQKSIPELVEHTMITALAWADIDQDGDSDLLLANEWGTIELFINGSGIFSNKSAEYGLSEHVGWWSSIEVSDIDNDNNLDIIAGNLGLNYKYKVSFDNPFYLYLNDFDDNNTDDIVLGYSQENKVYPVRGRQCSSQQMPFIKEKFKTYNDFGSADIKDIYGEKLSEGISYKATYFASAILKNKNGKFEFNAFENRAQLSSVNKILIDDFNNDSIKDILLLGNLYGSEVETPRNDANYGFFLKGNNANQFEFVSNAIANLWENGDVKDAAFITVGGTKSILIARNDDTLSLLKINTKK</sequence>
<keyword evidence="1" id="KW-0732">Signal</keyword>
<evidence type="ECO:0000259" key="2">
    <source>
        <dbReference type="Pfam" id="PF07593"/>
    </source>
</evidence>
<evidence type="ECO:0000313" key="3">
    <source>
        <dbReference type="EMBL" id="MCL6293910.1"/>
    </source>
</evidence>
<dbReference type="Gene3D" id="2.130.10.130">
    <property type="entry name" value="Integrin alpha, N-terminal"/>
    <property type="match status" value="4"/>
</dbReference>
<name>A0ABT0QA99_9FLAO</name>
<dbReference type="InterPro" id="IPR027039">
    <property type="entry name" value="Crtac1"/>
</dbReference>
<dbReference type="EMBL" id="JAMFLZ010000001">
    <property type="protein sequence ID" value="MCL6293910.1"/>
    <property type="molecule type" value="Genomic_DNA"/>
</dbReference>
<accession>A0ABT0QA99</accession>
<dbReference type="InterPro" id="IPR011519">
    <property type="entry name" value="UnbV_ASPIC"/>
</dbReference>
<dbReference type="PANTHER" id="PTHR16026">
    <property type="entry name" value="CARTILAGE ACIDIC PROTEIN 1"/>
    <property type="match status" value="1"/>
</dbReference>
<reference evidence="3" key="1">
    <citation type="submission" date="2022-05" db="EMBL/GenBank/DDBJ databases">
        <authorList>
            <person name="Park J.-S."/>
        </authorList>
    </citation>
    <scope>NUCLEOTIDE SEQUENCE</scope>
    <source>
        <strain evidence="3">2012CJ34-3</strain>
    </source>
</reference>
<dbReference type="Pfam" id="PF13517">
    <property type="entry name" value="FG-GAP_3"/>
    <property type="match status" value="4"/>
</dbReference>
<dbReference type="InterPro" id="IPR013517">
    <property type="entry name" value="FG-GAP"/>
</dbReference>
<dbReference type="RefSeq" id="WP_249971941.1">
    <property type="nucleotide sequence ID" value="NZ_JAMFLZ010000001.1"/>
</dbReference>
<dbReference type="Proteomes" id="UP001165381">
    <property type="component" value="Unassembled WGS sequence"/>
</dbReference>
<comment type="caution">
    <text evidence="3">The sequence shown here is derived from an EMBL/GenBank/DDBJ whole genome shotgun (WGS) entry which is preliminary data.</text>
</comment>
<feature type="domain" description="ASPIC/UnbV" evidence="2">
    <location>
        <begin position="540"/>
        <end position="607"/>
    </location>
</feature>
<dbReference type="Pfam" id="PF07593">
    <property type="entry name" value="UnbV_ASPIC"/>
    <property type="match status" value="1"/>
</dbReference>
<dbReference type="InterPro" id="IPR028994">
    <property type="entry name" value="Integrin_alpha_N"/>
</dbReference>
<keyword evidence="4" id="KW-1185">Reference proteome</keyword>
<evidence type="ECO:0000256" key="1">
    <source>
        <dbReference type="ARBA" id="ARBA00022729"/>
    </source>
</evidence>
<dbReference type="PANTHER" id="PTHR16026:SF0">
    <property type="entry name" value="CARTILAGE ACIDIC PROTEIN 1"/>
    <property type="match status" value="1"/>
</dbReference>
<organism evidence="3 4">
    <name type="scientific">Jejuia spongiicola</name>
    <dbReference type="NCBI Taxonomy" id="2942207"/>
    <lineage>
        <taxon>Bacteria</taxon>
        <taxon>Pseudomonadati</taxon>
        <taxon>Bacteroidota</taxon>
        <taxon>Flavobacteriia</taxon>
        <taxon>Flavobacteriales</taxon>
        <taxon>Flavobacteriaceae</taxon>
        <taxon>Jejuia</taxon>
    </lineage>
</organism>
<dbReference type="SUPFAM" id="SSF69318">
    <property type="entry name" value="Integrin alpha N-terminal domain"/>
    <property type="match status" value="3"/>
</dbReference>
<proteinExistence type="predicted"/>
<evidence type="ECO:0000313" key="4">
    <source>
        <dbReference type="Proteomes" id="UP001165381"/>
    </source>
</evidence>
<dbReference type="PROSITE" id="PS51257">
    <property type="entry name" value="PROKAR_LIPOPROTEIN"/>
    <property type="match status" value="1"/>
</dbReference>
<gene>
    <name evidence="3" type="ORF">M3P09_02825</name>
</gene>
<protein>
    <submittedName>
        <fullName evidence="3">VCBS repeat-containing protein</fullName>
    </submittedName>
</protein>